<feature type="compositionally biased region" description="Acidic residues" evidence="23">
    <location>
        <begin position="428"/>
        <end position="441"/>
    </location>
</feature>
<dbReference type="GO" id="GO:0046872">
    <property type="term" value="F:metal ion binding"/>
    <property type="evidence" value="ECO:0007669"/>
    <property type="project" value="UniProtKB-UniRule"/>
</dbReference>
<dbReference type="InterPro" id="IPR045055">
    <property type="entry name" value="DNA2/NAM7-like"/>
</dbReference>
<dbReference type="GO" id="GO:0005739">
    <property type="term" value="C:mitochondrion"/>
    <property type="evidence" value="ECO:0007669"/>
    <property type="project" value="UniProtKB-SubCell"/>
</dbReference>
<evidence type="ECO:0000256" key="14">
    <source>
        <dbReference type="ARBA" id="ARBA00023004"/>
    </source>
</evidence>
<evidence type="ECO:0000256" key="18">
    <source>
        <dbReference type="ARBA" id="ARBA00023204"/>
    </source>
</evidence>
<reference evidence="31" key="1">
    <citation type="submission" date="2010-07" db="EMBL/GenBank/DDBJ databases">
        <title>The genome sequence of Gaeumannomyces graminis var. tritici strain R3-111a-1.</title>
        <authorList>
            <consortium name="The Broad Institute Genome Sequencing Platform"/>
            <person name="Ma L.-J."/>
            <person name="Dead R."/>
            <person name="Young S."/>
            <person name="Zeng Q."/>
            <person name="Koehrsen M."/>
            <person name="Alvarado L."/>
            <person name="Berlin A."/>
            <person name="Chapman S.B."/>
            <person name="Chen Z."/>
            <person name="Freedman E."/>
            <person name="Gellesch M."/>
            <person name="Goldberg J."/>
            <person name="Griggs A."/>
            <person name="Gujja S."/>
            <person name="Heilman E.R."/>
            <person name="Heiman D."/>
            <person name="Hepburn T."/>
            <person name="Howarth C."/>
            <person name="Jen D."/>
            <person name="Larson L."/>
            <person name="Mehta T."/>
            <person name="Neiman D."/>
            <person name="Pearson M."/>
            <person name="Roberts A."/>
            <person name="Saif S."/>
            <person name="Shea T."/>
            <person name="Shenoy N."/>
            <person name="Sisk P."/>
            <person name="Stolte C."/>
            <person name="Sykes S."/>
            <person name="Walk T."/>
            <person name="White J."/>
            <person name="Yandava C."/>
            <person name="Haas B."/>
            <person name="Nusbaum C."/>
            <person name="Birren B."/>
        </authorList>
    </citation>
    <scope>NUCLEOTIDE SEQUENCE [LARGE SCALE GENOMIC DNA]</scope>
    <source>
        <strain evidence="31">R3-111a-1</strain>
    </source>
</reference>
<keyword evidence="22" id="KW-0158">Chromosome</keyword>
<comment type="similarity">
    <text evidence="3 22">Belongs to the DNA2/NAM7 helicase family.</text>
</comment>
<reference evidence="29" key="2">
    <citation type="submission" date="2010-07" db="EMBL/GenBank/DDBJ databases">
        <authorList>
            <consortium name="The Broad Institute Genome Sequencing Platform"/>
            <consortium name="Broad Institute Genome Sequencing Center for Infectious Disease"/>
            <person name="Ma L.-J."/>
            <person name="Dead R."/>
            <person name="Young S."/>
            <person name="Zeng Q."/>
            <person name="Koehrsen M."/>
            <person name="Alvarado L."/>
            <person name="Berlin A."/>
            <person name="Chapman S.B."/>
            <person name="Chen Z."/>
            <person name="Freedman E."/>
            <person name="Gellesch M."/>
            <person name="Goldberg J."/>
            <person name="Griggs A."/>
            <person name="Gujja S."/>
            <person name="Heilman E.R."/>
            <person name="Heiman D."/>
            <person name="Hepburn T."/>
            <person name="Howarth C."/>
            <person name="Jen D."/>
            <person name="Larson L."/>
            <person name="Mehta T."/>
            <person name="Neiman D."/>
            <person name="Pearson M."/>
            <person name="Roberts A."/>
            <person name="Saif S."/>
            <person name="Shea T."/>
            <person name="Shenoy N."/>
            <person name="Sisk P."/>
            <person name="Stolte C."/>
            <person name="Sykes S."/>
            <person name="Walk T."/>
            <person name="White J."/>
            <person name="Yandava C."/>
            <person name="Haas B."/>
            <person name="Nusbaum C."/>
            <person name="Birren B."/>
        </authorList>
    </citation>
    <scope>NUCLEOTIDE SEQUENCE</scope>
    <source>
        <strain evidence="29">R3-111a-1</strain>
    </source>
</reference>
<comment type="cofactor">
    <cofactor evidence="1">
        <name>[4Fe-4S] cluster</name>
        <dbReference type="ChEBI" id="CHEBI:49883"/>
    </cofactor>
</comment>
<evidence type="ECO:0000256" key="11">
    <source>
        <dbReference type="ARBA" id="ARBA00022801"/>
    </source>
</evidence>
<feature type="compositionally biased region" description="Basic and acidic residues" evidence="23">
    <location>
        <begin position="82"/>
        <end position="91"/>
    </location>
</feature>
<dbReference type="GO" id="GO:0005694">
    <property type="term" value="C:chromosome"/>
    <property type="evidence" value="ECO:0007669"/>
    <property type="project" value="UniProtKB-SubCell"/>
</dbReference>
<evidence type="ECO:0000256" key="12">
    <source>
        <dbReference type="ARBA" id="ARBA00022806"/>
    </source>
</evidence>
<dbReference type="FunFam" id="3.40.50.300:FF:001170">
    <property type="entry name" value="DNA replication helicase Dna2"/>
    <property type="match status" value="1"/>
</dbReference>
<feature type="compositionally biased region" description="Polar residues" evidence="23">
    <location>
        <begin position="272"/>
        <end position="281"/>
    </location>
</feature>
<dbReference type="GO" id="GO:0006281">
    <property type="term" value="P:DNA repair"/>
    <property type="evidence" value="ECO:0007669"/>
    <property type="project" value="UniProtKB-KW"/>
</dbReference>
<dbReference type="VEuPathDB" id="FungiDB:GGTG_00618"/>
<evidence type="ECO:0000256" key="13">
    <source>
        <dbReference type="ARBA" id="ARBA00022840"/>
    </source>
</evidence>
<dbReference type="InterPro" id="IPR041679">
    <property type="entry name" value="DNA2/NAM7-like_C"/>
</dbReference>
<evidence type="ECO:0000256" key="6">
    <source>
        <dbReference type="ARBA" id="ARBA00022722"/>
    </source>
</evidence>
<dbReference type="EC" id="3.6.4.12" evidence="22"/>
<dbReference type="InterPro" id="IPR048459">
    <property type="entry name" value="DNA2_Rift"/>
</dbReference>
<evidence type="ECO:0000256" key="22">
    <source>
        <dbReference type="RuleBase" id="RU367041"/>
    </source>
</evidence>
<feature type="region of interest" description="Disordered" evidence="23">
    <location>
        <begin position="1"/>
        <end position="111"/>
    </location>
</feature>
<dbReference type="eggNOG" id="KOG1805">
    <property type="taxonomic scope" value="Eukaryota"/>
</dbReference>
<comment type="function">
    <text evidence="22">Key enzyme involved in DNA replication and DNA repair. Involved in Okazaki fragments processing by cleaving long flaps that escape FEN1: flaps that are longer than 27 nucleotides are coated by replication protein A complex (RPA), leading to recruit DNA2 which cleaves the flap until it is too short to bind RPA and becomes a substrate for FEN1. Also involved in 5'-end resection of DNA during double-strand break (DSB) repair by mediating the cleavage of 5'-ssDNA.</text>
</comment>
<keyword evidence="7 22" id="KW-0479">Metal-binding</keyword>
<feature type="compositionally biased region" description="Polar residues" evidence="23">
    <location>
        <begin position="474"/>
        <end position="483"/>
    </location>
</feature>
<evidence type="ECO:0000256" key="16">
    <source>
        <dbReference type="ARBA" id="ARBA00023125"/>
    </source>
</evidence>
<keyword evidence="14 22" id="KW-0408">Iron</keyword>
<dbReference type="Pfam" id="PF01930">
    <property type="entry name" value="Cas_Cas4"/>
    <property type="match status" value="1"/>
</dbReference>
<keyword evidence="15 22" id="KW-0411">Iron-sulfur</keyword>
<evidence type="ECO:0000256" key="15">
    <source>
        <dbReference type="ARBA" id="ARBA00023014"/>
    </source>
</evidence>
<dbReference type="PANTHER" id="PTHR10887">
    <property type="entry name" value="DNA2/NAM7 HELICASE FAMILY"/>
    <property type="match status" value="1"/>
</dbReference>
<dbReference type="PANTHER" id="PTHR10887:SF433">
    <property type="entry name" value="DNA REPLICATION ATP-DEPENDENT HELICASE_NUCLEASE DNA2"/>
    <property type="match status" value="1"/>
</dbReference>
<dbReference type="InterPro" id="IPR047187">
    <property type="entry name" value="SF1_C_Upf1"/>
</dbReference>
<keyword evidence="11 22" id="KW-0378">Hydrolase</keyword>
<feature type="domain" description="DNA2/NAM7 helicase-like C-terminal" evidence="27">
    <location>
        <begin position="1343"/>
        <end position="1581"/>
    </location>
</feature>
<dbReference type="Gene3D" id="3.90.320.10">
    <property type="match status" value="1"/>
</dbReference>
<evidence type="ECO:0000256" key="19">
    <source>
        <dbReference type="ARBA" id="ARBA00023242"/>
    </source>
</evidence>
<feature type="region of interest" description="Disordered" evidence="23">
    <location>
        <begin position="254"/>
        <end position="294"/>
    </location>
</feature>
<dbReference type="Proteomes" id="UP000006039">
    <property type="component" value="Unassembled WGS sequence"/>
</dbReference>
<feature type="region of interest" description="Disordered" evidence="23">
    <location>
        <begin position="1631"/>
        <end position="1692"/>
    </location>
</feature>
<feature type="compositionally biased region" description="Low complexity" evidence="23">
    <location>
        <begin position="532"/>
        <end position="556"/>
    </location>
</feature>
<dbReference type="GO" id="GO:0017116">
    <property type="term" value="F:single-stranded DNA helicase activity"/>
    <property type="evidence" value="ECO:0007669"/>
    <property type="project" value="UniProtKB-UniRule"/>
</dbReference>
<keyword evidence="8 22" id="KW-0547">Nucleotide-binding</keyword>
<feature type="domain" description="DNA2 rift barrel" evidence="28">
    <location>
        <begin position="974"/>
        <end position="1066"/>
    </location>
</feature>
<dbReference type="InterPro" id="IPR022765">
    <property type="entry name" value="Dna2/Cas4_DUF83"/>
</dbReference>
<dbReference type="FunCoup" id="J3NH80">
    <property type="interactions" value="543"/>
</dbReference>
<dbReference type="CDD" id="cd18808">
    <property type="entry name" value="SF1_C_Upf1"/>
    <property type="match status" value="1"/>
</dbReference>
<dbReference type="Pfam" id="PF13087">
    <property type="entry name" value="AAA_12"/>
    <property type="match status" value="1"/>
</dbReference>
<feature type="compositionally biased region" description="Low complexity" evidence="23">
    <location>
        <begin position="172"/>
        <end position="182"/>
    </location>
</feature>
<dbReference type="Pfam" id="PF08696">
    <property type="entry name" value="Dna2"/>
    <property type="match status" value="1"/>
</dbReference>
<keyword evidence="5 22" id="KW-0235">DNA replication</keyword>
<evidence type="ECO:0000256" key="17">
    <source>
        <dbReference type="ARBA" id="ARBA00023128"/>
    </source>
</evidence>
<keyword evidence="12 22" id="KW-0347">Helicase</keyword>
<reference evidence="29" key="3">
    <citation type="submission" date="2010-09" db="EMBL/GenBank/DDBJ databases">
        <title>Annotation of Gaeumannomyces graminis var. tritici R3-111a-1.</title>
        <authorList>
            <consortium name="The Broad Institute Genome Sequencing Platform"/>
            <person name="Ma L.-J."/>
            <person name="Dead R."/>
            <person name="Young S.K."/>
            <person name="Zeng Q."/>
            <person name="Gargeya S."/>
            <person name="Fitzgerald M."/>
            <person name="Haas B."/>
            <person name="Abouelleil A."/>
            <person name="Alvarado L."/>
            <person name="Arachchi H.M."/>
            <person name="Berlin A."/>
            <person name="Brown A."/>
            <person name="Chapman S.B."/>
            <person name="Chen Z."/>
            <person name="Dunbar C."/>
            <person name="Freedman E."/>
            <person name="Gearin G."/>
            <person name="Gellesch M."/>
            <person name="Goldberg J."/>
            <person name="Griggs A."/>
            <person name="Gujja S."/>
            <person name="Heiman D."/>
            <person name="Howarth C."/>
            <person name="Larson L."/>
            <person name="Lui A."/>
            <person name="MacDonald P.J.P."/>
            <person name="Mehta T."/>
            <person name="Montmayeur A."/>
            <person name="Murphy C."/>
            <person name="Neiman D."/>
            <person name="Pearson M."/>
            <person name="Priest M."/>
            <person name="Roberts A."/>
            <person name="Saif S."/>
            <person name="Shea T."/>
            <person name="Shenoy N."/>
            <person name="Sisk P."/>
            <person name="Stolte C."/>
            <person name="Sykes S."/>
            <person name="Yandava C."/>
            <person name="Wortman J."/>
            <person name="Nusbaum C."/>
            <person name="Birren B."/>
        </authorList>
    </citation>
    <scope>NUCLEOTIDE SEQUENCE</scope>
    <source>
        <strain evidence="29">R3-111a-1</strain>
    </source>
</reference>
<evidence type="ECO:0000256" key="2">
    <source>
        <dbReference type="ARBA" id="ARBA00004173"/>
    </source>
</evidence>
<feature type="domain" description="DUF83" evidence="24">
    <location>
        <begin position="812"/>
        <end position="914"/>
    </location>
</feature>
<evidence type="ECO:0000259" key="24">
    <source>
        <dbReference type="Pfam" id="PF01930"/>
    </source>
</evidence>
<dbReference type="GO" id="GO:0033567">
    <property type="term" value="P:DNA replication, Okazaki fragment processing"/>
    <property type="evidence" value="ECO:0007669"/>
    <property type="project" value="UniProtKB-UniRule"/>
</dbReference>
<feature type="compositionally biased region" description="Polar residues" evidence="23">
    <location>
        <begin position="1660"/>
        <end position="1669"/>
    </location>
</feature>
<keyword evidence="16 22" id="KW-0238">DNA-binding</keyword>
<dbReference type="GO" id="GO:0017108">
    <property type="term" value="F:5'-flap endonuclease activity"/>
    <property type="evidence" value="ECO:0007669"/>
    <property type="project" value="UniProtKB-UniRule"/>
</dbReference>
<dbReference type="InterPro" id="IPR027417">
    <property type="entry name" value="P-loop_NTPase"/>
</dbReference>
<evidence type="ECO:0000256" key="8">
    <source>
        <dbReference type="ARBA" id="ARBA00022741"/>
    </source>
</evidence>
<feature type="compositionally biased region" description="Low complexity" evidence="23">
    <location>
        <begin position="417"/>
        <end position="427"/>
    </location>
</feature>
<evidence type="ECO:0000256" key="20">
    <source>
        <dbReference type="ARBA" id="ARBA00023268"/>
    </source>
</evidence>
<dbReference type="GO" id="GO:0051539">
    <property type="term" value="F:4 iron, 4 sulfur cluster binding"/>
    <property type="evidence" value="ECO:0007669"/>
    <property type="project" value="UniProtKB-UniRule"/>
</dbReference>
<keyword evidence="31" id="KW-1185">Reference proteome</keyword>
<dbReference type="GO" id="GO:0005524">
    <property type="term" value="F:ATP binding"/>
    <property type="evidence" value="ECO:0007669"/>
    <property type="project" value="UniProtKB-UniRule"/>
</dbReference>
<gene>
    <name evidence="30" type="primary">20341076</name>
    <name evidence="29" type="ORF">GGTG_00618</name>
</gene>
<comment type="catalytic activity">
    <reaction evidence="21 22">
        <text>ATP + H2O = ADP + phosphate + H(+)</text>
        <dbReference type="Rhea" id="RHEA:13065"/>
        <dbReference type="ChEBI" id="CHEBI:15377"/>
        <dbReference type="ChEBI" id="CHEBI:15378"/>
        <dbReference type="ChEBI" id="CHEBI:30616"/>
        <dbReference type="ChEBI" id="CHEBI:43474"/>
        <dbReference type="ChEBI" id="CHEBI:456216"/>
        <dbReference type="EC" id="3.6.4.12"/>
    </reaction>
</comment>
<reference evidence="30" key="4">
    <citation type="journal article" date="2015" name="G3 (Bethesda)">
        <title>Genome sequences of three phytopathogenic species of the Magnaporthaceae family of fungi.</title>
        <authorList>
            <person name="Okagaki L.H."/>
            <person name="Nunes C.C."/>
            <person name="Sailsbery J."/>
            <person name="Clay B."/>
            <person name="Brown D."/>
            <person name="John T."/>
            <person name="Oh Y."/>
            <person name="Young N."/>
            <person name="Fitzgerald M."/>
            <person name="Haas B.J."/>
            <person name="Zeng Q."/>
            <person name="Young S."/>
            <person name="Adiconis X."/>
            <person name="Fan L."/>
            <person name="Levin J.Z."/>
            <person name="Mitchell T.K."/>
            <person name="Okubara P.A."/>
            <person name="Farman M.L."/>
            <person name="Kohn L.M."/>
            <person name="Birren B."/>
            <person name="Ma L.-J."/>
            <person name="Dean R.A."/>
        </authorList>
    </citation>
    <scope>NUCLEOTIDE SEQUENCE</scope>
    <source>
        <strain evidence="30">R3-111a-1</strain>
    </source>
</reference>
<dbReference type="HOGENOM" id="CLU_001666_2_1_1"/>
<feature type="region of interest" description="Disordered" evidence="23">
    <location>
        <begin position="306"/>
        <end position="514"/>
    </location>
</feature>
<dbReference type="EC" id="3.1.-.-" evidence="22"/>
<evidence type="ECO:0000259" key="28">
    <source>
        <dbReference type="Pfam" id="PF21123"/>
    </source>
</evidence>
<dbReference type="Pfam" id="PF13086">
    <property type="entry name" value="AAA_11"/>
    <property type="match status" value="2"/>
</dbReference>
<dbReference type="CDD" id="cd22318">
    <property type="entry name" value="DNA2_N-like"/>
    <property type="match status" value="1"/>
</dbReference>
<accession>J3NH80</accession>
<dbReference type="RefSeq" id="XP_009216632.1">
    <property type="nucleotide sequence ID" value="XM_009218368.1"/>
</dbReference>
<evidence type="ECO:0000256" key="1">
    <source>
        <dbReference type="ARBA" id="ARBA00001966"/>
    </source>
</evidence>
<name>J3NH80_GAET3</name>
<keyword evidence="9" id="KW-0255">Endonuclease</keyword>
<dbReference type="OrthoDB" id="6513042at2759"/>
<evidence type="ECO:0000313" key="30">
    <source>
        <dbReference type="EnsemblFungi" id="EJT80623"/>
    </source>
</evidence>
<feature type="region of interest" description="Disordered" evidence="23">
    <location>
        <begin position="156"/>
        <end position="188"/>
    </location>
</feature>
<dbReference type="InterPro" id="IPR026851">
    <property type="entry name" value="Dna2/JHS1_DEXXQ-box"/>
</dbReference>
<dbReference type="GO" id="GO:0071932">
    <property type="term" value="P:replication fork reversal"/>
    <property type="evidence" value="ECO:0007669"/>
    <property type="project" value="TreeGrafter"/>
</dbReference>
<feature type="compositionally biased region" description="Pro residues" evidence="23">
    <location>
        <begin position="400"/>
        <end position="416"/>
    </location>
</feature>
<reference evidence="30" key="5">
    <citation type="submission" date="2018-04" db="UniProtKB">
        <authorList>
            <consortium name="EnsemblFungi"/>
        </authorList>
    </citation>
    <scope>IDENTIFICATION</scope>
    <source>
        <strain evidence="30">R3-111a-1</strain>
    </source>
</reference>
<proteinExistence type="inferred from homology"/>
<feature type="compositionally biased region" description="Low complexity" evidence="23">
    <location>
        <begin position="1631"/>
        <end position="1642"/>
    </location>
</feature>
<evidence type="ECO:0000256" key="9">
    <source>
        <dbReference type="ARBA" id="ARBA00022759"/>
    </source>
</evidence>
<comment type="subcellular location">
    <subcellularLocation>
        <location evidence="2">Mitochondrion</location>
    </subcellularLocation>
    <subcellularLocation>
        <location evidence="22">Nucleus</location>
    </subcellularLocation>
    <subcellularLocation>
        <location evidence="22">Chromosome</location>
    </subcellularLocation>
</comment>
<feature type="compositionally biased region" description="Acidic residues" evidence="23">
    <location>
        <begin position="376"/>
        <end position="387"/>
    </location>
</feature>
<dbReference type="SUPFAM" id="SSF52540">
    <property type="entry name" value="P-loop containing nucleoside triphosphate hydrolases"/>
    <property type="match status" value="1"/>
</dbReference>
<evidence type="ECO:0000313" key="31">
    <source>
        <dbReference type="Proteomes" id="UP000006039"/>
    </source>
</evidence>
<dbReference type="GeneID" id="20341076"/>
<feature type="domain" description="DNA replication factor Dna2 N-terminal" evidence="25">
    <location>
        <begin position="603"/>
        <end position="803"/>
    </location>
</feature>
<keyword evidence="19 22" id="KW-0539">Nucleus</keyword>
<evidence type="ECO:0000259" key="27">
    <source>
        <dbReference type="Pfam" id="PF13087"/>
    </source>
</evidence>
<feature type="compositionally biased region" description="Basic and acidic residues" evidence="23">
    <location>
        <begin position="306"/>
        <end position="329"/>
    </location>
</feature>
<keyword evidence="4 22" id="KW-0004">4Fe-4S</keyword>
<evidence type="ECO:0000256" key="10">
    <source>
        <dbReference type="ARBA" id="ARBA00022763"/>
    </source>
</evidence>
<sequence>MPLQKTLSDQGALRTHTRKQQWRRSESHPAAARQSSRPLPLVSAATKTKLTKFRFEEPNVATTTESSLPAMRRGALTTTEDGSDKENHEADSAGSSGKPRPHALTSLPPGVATTPVAKLAWQDLVRMGEVNTIEEQEETSPSDKLLWDKPYDPEDSFISPLLPRKGAKRARSSSPVSSPASPNFDTPLVNVKGLTSALRSPRADPAMDLWDRFSTGRTSKNTPLGAADPALAHLFVASSPRPAKGAAAALSDSSLRRAASCGNNWPKRRRIGNSTVDSPTSRLRHAAYPDSKSSLVSDLLETVTGELEKSNASQHREMMQRSPSPEKRRASPTRQRPAEGADVPAFKLPTKPPSSSSDTALEEDETEKPVDKSSDYGDDDFDDDTLMELDSTVGGAKATVPPPEPAPRAQPAPPAIQRPKQSLSASADFDDDDFDDLDDDLFSAAETLMTQIESKPPPQCPPQNLSACGGPRPIQTTKAQTISHARGKNNHPSSGHGGGGGAADKEGEDAYGDDFDGDFDFDAVELAATQSARQPAAAKTTASTAARPARATGAASSLPFTNPSQKPRAIQRYLVTRVLDASYVDDNHREKPERILVVRAERTNFDQVVHLREDWLETPATVDSYVHVIGEFEESGMCVVDNSHNMLILHPDQLISATVVADSFGCIRRAVLQDRVKATGEASAPMVYGTMLHEIFQEALMANKWDSQFLAAVVDTNMERHLEDLYVIKVSLADAREHLLSKMKEMRQWAESFVSAFPRSDAVVQGRHGDKANMCVSKLLDVEEHVWSPMYGLKGNIDATVQVTMRDGNDRRTLTVPFEVKTGKNVVANHQAQTALYNLLLSDRYDIEIVFGVLYYMETSQTMRIPAVRHELRHMIMQRNQLACYARERSVQLPPMKKAKNMCGRCYAQTSCFIYHKLADDGDGETSGMEAKFDEVVKHLSTTHKEFFLKWEDLLTKEERESQKLRRELWTMLSSEREKLGRCFGNVVIEPGSAVEDKDTPKINRFQYTFVKDNAGPAFSFLESQLAVGEPIVVSDEQGHFALALGFVTAVRKRRITVAVDRRLHNSRIRQPGFDEVNNQVFASIMEVGPAGTADSQQSQSTTPSIRYRLDKDEFSSGMATVRNNLVHVMSNGLFGSREIRRLVVDLEAPTFKSAPTQYEITGKESLNSDQQKAIEKVMGAKDYALVLGMPGTGKTTTIAHIIRALHRQGKSVLLASYTHSAVDNILLKLKKDNMQILRLGAPAKVHPEVQEFATLAAQPKKSFEEIRSAWHDSPVVATTCLGVNHAVFNERTFDYCIVDEASQITLPVCLGPIRMARTFVLVGDHNQLPPLVQNEEARRGGLDVSLFKLLSDTHPDSVVNLEHQYRMCEDIMTLSNTLIYNGRLKCGTKELRFHKLHVPDPAALTRHHYDASSFLALSKSQPAAAVPKSFCTGGAGCWLGHLLDPETRVAFVNTDALPDNREEAKGNRIVNPVEAQLVVQLVEALMTVGVPASEIGVMTHYRSQLALLRHKLHRGSSRPGQAAAVEMHTADRFQGRDKEVVVLSLVRNNEDCKIGELLRDWRRINVAFTRAKTKLLVIGSLETLQGCGADQMLSRFVQLMNDRHWICNLPADALSAHVFDDGAGVAATGTTAFGSPPAARTAARRTPKKRISPGGGSGWQQVSPTTAAAPNRKENAPLVPQGRGPRKANIGERALMQGKPLLRDILNDMMPAGGY</sequence>
<evidence type="ECO:0000256" key="23">
    <source>
        <dbReference type="SAM" id="MobiDB-lite"/>
    </source>
</evidence>
<keyword evidence="13 22" id="KW-0067">ATP-binding</keyword>
<keyword evidence="20 22" id="KW-0511">Multifunctional enzyme</keyword>
<feature type="compositionally biased region" description="Basic residues" evidence="23">
    <location>
        <begin position="1643"/>
        <end position="1652"/>
    </location>
</feature>
<feature type="region of interest" description="Disordered" evidence="23">
    <location>
        <begin position="132"/>
        <end position="151"/>
    </location>
</feature>
<keyword evidence="18 22" id="KW-0234">DNA repair</keyword>
<feature type="region of interest" description="Disordered" evidence="23">
    <location>
        <begin position="532"/>
        <end position="564"/>
    </location>
</feature>
<dbReference type="InterPro" id="IPR011604">
    <property type="entry name" value="PDDEXK-like_dom_sf"/>
</dbReference>
<evidence type="ECO:0000256" key="7">
    <source>
        <dbReference type="ARBA" id="ARBA00022723"/>
    </source>
</evidence>
<dbReference type="EnsemblFungi" id="EJT80623">
    <property type="protein sequence ID" value="EJT80623"/>
    <property type="gene ID" value="GGTG_00618"/>
</dbReference>
<dbReference type="InterPro" id="IPR041677">
    <property type="entry name" value="DNA2/NAM7_AAA_11"/>
</dbReference>
<protein>
    <recommendedName>
        <fullName evidence="22">DNA replication ATP-dependent helicase/nuclease</fullName>
        <ecNumber evidence="22">3.1.-.-</ecNumber>
        <ecNumber evidence="22">3.6.4.12</ecNumber>
    </recommendedName>
</protein>
<evidence type="ECO:0000259" key="26">
    <source>
        <dbReference type="Pfam" id="PF13086"/>
    </source>
</evidence>
<dbReference type="Pfam" id="PF21123">
    <property type="entry name" value="Dna2_Rift"/>
    <property type="match status" value="1"/>
</dbReference>
<evidence type="ECO:0000256" key="3">
    <source>
        <dbReference type="ARBA" id="ARBA00007913"/>
    </source>
</evidence>
<dbReference type="GO" id="GO:0003677">
    <property type="term" value="F:DNA binding"/>
    <property type="evidence" value="ECO:0007669"/>
    <property type="project" value="UniProtKB-UniRule"/>
</dbReference>
<feature type="domain" description="DNA2/NAM7 helicase helicase" evidence="26">
    <location>
        <begin position="1167"/>
        <end position="1254"/>
    </location>
</feature>
<evidence type="ECO:0000256" key="4">
    <source>
        <dbReference type="ARBA" id="ARBA00022485"/>
    </source>
</evidence>
<evidence type="ECO:0000313" key="29">
    <source>
        <dbReference type="EMBL" id="EJT80623.1"/>
    </source>
</evidence>
<dbReference type="CDD" id="cd18041">
    <property type="entry name" value="DEXXQc_DNA2"/>
    <property type="match status" value="1"/>
</dbReference>
<dbReference type="EMBL" id="GL385395">
    <property type="protein sequence ID" value="EJT80623.1"/>
    <property type="molecule type" value="Genomic_DNA"/>
</dbReference>
<dbReference type="FunFam" id="3.90.320.10:FF:000001">
    <property type="entry name" value="DNA replication helicase Dna2"/>
    <property type="match status" value="1"/>
</dbReference>
<dbReference type="InterPro" id="IPR014808">
    <property type="entry name" value="DNA_replication_fac_Dna2_N"/>
</dbReference>
<dbReference type="GO" id="GO:0005634">
    <property type="term" value="C:nucleus"/>
    <property type="evidence" value="ECO:0007669"/>
    <property type="project" value="UniProtKB-SubCell"/>
</dbReference>
<organism evidence="29">
    <name type="scientific">Gaeumannomyces tritici (strain R3-111a-1)</name>
    <name type="common">Wheat and barley take-all root rot fungus</name>
    <name type="synonym">Gaeumannomyces graminis var. tritici</name>
    <dbReference type="NCBI Taxonomy" id="644352"/>
    <lineage>
        <taxon>Eukaryota</taxon>
        <taxon>Fungi</taxon>
        <taxon>Dikarya</taxon>
        <taxon>Ascomycota</taxon>
        <taxon>Pezizomycotina</taxon>
        <taxon>Sordariomycetes</taxon>
        <taxon>Sordariomycetidae</taxon>
        <taxon>Magnaporthales</taxon>
        <taxon>Magnaporthaceae</taxon>
        <taxon>Gaeumannomyces</taxon>
    </lineage>
</organism>
<dbReference type="Gene3D" id="3.40.50.300">
    <property type="entry name" value="P-loop containing nucleotide triphosphate hydrolases"/>
    <property type="match status" value="2"/>
</dbReference>
<dbReference type="STRING" id="644352.J3NH80"/>
<keyword evidence="6 22" id="KW-0540">Nuclease</keyword>
<keyword evidence="17" id="KW-0496">Mitochondrion</keyword>
<evidence type="ECO:0000256" key="21">
    <source>
        <dbReference type="ARBA" id="ARBA00047995"/>
    </source>
</evidence>
<evidence type="ECO:0000259" key="25">
    <source>
        <dbReference type="Pfam" id="PF08696"/>
    </source>
</evidence>
<feature type="domain" description="DNA2/NAM7 helicase helicase" evidence="26">
    <location>
        <begin position="1267"/>
        <end position="1335"/>
    </location>
</feature>
<keyword evidence="10 22" id="KW-0227">DNA damage</keyword>
<evidence type="ECO:0000256" key="5">
    <source>
        <dbReference type="ARBA" id="ARBA00022705"/>
    </source>
</evidence>